<dbReference type="Gene3D" id="3.80.10.10">
    <property type="entry name" value="Ribonuclease Inhibitor"/>
    <property type="match status" value="1"/>
</dbReference>
<evidence type="ECO:0000313" key="2">
    <source>
        <dbReference type="Proteomes" id="UP000281028"/>
    </source>
</evidence>
<dbReference type="InterPro" id="IPR011429">
    <property type="entry name" value="Cyt_c_Planctomycete-type"/>
</dbReference>
<dbReference type="Proteomes" id="UP000281028">
    <property type="component" value="Unassembled WGS sequence"/>
</dbReference>
<gene>
    <name evidence="1" type="ORF">ECE50_001045</name>
</gene>
<dbReference type="GO" id="GO:0020037">
    <property type="term" value="F:heme binding"/>
    <property type="evidence" value="ECO:0007669"/>
    <property type="project" value="InterPro"/>
</dbReference>
<evidence type="ECO:0000313" key="1">
    <source>
        <dbReference type="EMBL" id="NSL85396.1"/>
    </source>
</evidence>
<dbReference type="GO" id="GO:0009055">
    <property type="term" value="F:electron transfer activity"/>
    <property type="evidence" value="ECO:0007669"/>
    <property type="project" value="InterPro"/>
</dbReference>
<dbReference type="Pfam" id="PF09990">
    <property type="entry name" value="DUF2231"/>
    <property type="match status" value="1"/>
</dbReference>
<dbReference type="EMBL" id="RIAR02000001">
    <property type="protein sequence ID" value="NSL85396.1"/>
    <property type="molecule type" value="Genomic_DNA"/>
</dbReference>
<dbReference type="InterPro" id="IPR032675">
    <property type="entry name" value="LRR_dom_sf"/>
</dbReference>
<dbReference type="PANTHER" id="PTHR35889:SF3">
    <property type="entry name" value="F-BOX DOMAIN-CONTAINING PROTEIN"/>
    <property type="match status" value="1"/>
</dbReference>
<dbReference type="Pfam" id="PF07635">
    <property type="entry name" value="PSCyt1"/>
    <property type="match status" value="1"/>
</dbReference>
<dbReference type="SUPFAM" id="SSF52047">
    <property type="entry name" value="RNI-like"/>
    <property type="match status" value="1"/>
</dbReference>
<dbReference type="InterPro" id="IPR036909">
    <property type="entry name" value="Cyt_c-like_dom_sf"/>
</dbReference>
<sequence length="481" mass="51855">MNLLLAATSGNWSLFLGRIHPLIVHLPIGILIIAFVLALAARSSRHTALKAALPLLLLAAFLSAVCSCVAGYLLSLDGGYDETLLDTHFYLGIAVAVISLVLYLLVKTSRLPRLHLPLFGVTLLLVSAAGHYGGSLTHGDDYLTQAMPPALQRLAGHKTAVATAAAYTTISDARVYEDLITPVLTTRCYGCHNAQKLKGGLRLETIALIRQGGEHGPVLKDSMPEESELYKRLILSENDEHRMPPKGKPQLSPQELELLYWWIAQGAPSGKTVKELGKTPRIQAVLAAMEPAAPMDHNEFVPEGNASAASGKSIQALEAKGVKVMPVATGSNYVSVSCINAAAFSDADMPLLHAIKDQLIWLDLSQTKITDAALPAIGQLQRLTRLELKQTAITGSNTAALNACKELRYLNLAGSRLQTTALAALQQNKKLQQLYLYQSGTDATAIRQLQQQLPKLKIDTGGYHLEKLASDTLIYKKAPAM</sequence>
<dbReference type="SUPFAM" id="SSF46626">
    <property type="entry name" value="Cytochrome c"/>
    <property type="match status" value="1"/>
</dbReference>
<protein>
    <submittedName>
        <fullName evidence="1">Uncharacterized protein</fullName>
    </submittedName>
</protein>
<dbReference type="PANTHER" id="PTHR35889">
    <property type="entry name" value="CYCLOINULO-OLIGOSACCHARIDE FRUCTANOTRANSFERASE-RELATED"/>
    <property type="match status" value="1"/>
</dbReference>
<name>A0A433WNP2_9BACT</name>
<reference evidence="1" key="1">
    <citation type="submission" date="2020-05" db="EMBL/GenBank/DDBJ databases">
        <title>Chitinophaga laudate sp. nov., isolated from a tropical peat swamp.</title>
        <authorList>
            <person name="Goh C.B.S."/>
            <person name="Lee M.S."/>
            <person name="Parimannan S."/>
            <person name="Pasbakhsh P."/>
            <person name="Yule C.M."/>
            <person name="Rajandas H."/>
            <person name="Loke S."/>
            <person name="Croft L."/>
            <person name="Tan J.B.L."/>
        </authorList>
    </citation>
    <scope>NUCLEOTIDE SEQUENCE</scope>
    <source>
        <strain evidence="1">Mgbs1</strain>
    </source>
</reference>
<proteinExistence type="predicted"/>
<dbReference type="OrthoDB" id="713772at2"/>
<accession>A0A433WNP2</accession>
<dbReference type="AlphaFoldDB" id="A0A433WNP2"/>
<comment type="caution">
    <text evidence="1">The sequence shown here is derived from an EMBL/GenBank/DDBJ whole genome shotgun (WGS) entry which is preliminary data.</text>
</comment>
<keyword evidence="2" id="KW-1185">Reference proteome</keyword>
<organism evidence="1 2">
    <name type="scientific">Chitinophaga solisilvae</name>
    <dbReference type="NCBI Taxonomy" id="1233460"/>
    <lineage>
        <taxon>Bacteria</taxon>
        <taxon>Pseudomonadati</taxon>
        <taxon>Bacteroidota</taxon>
        <taxon>Chitinophagia</taxon>
        <taxon>Chitinophagales</taxon>
        <taxon>Chitinophagaceae</taxon>
        <taxon>Chitinophaga</taxon>
    </lineage>
</organism>
<dbReference type="InterPro" id="IPR019251">
    <property type="entry name" value="DUF2231_TM"/>
</dbReference>